<evidence type="ECO:0000313" key="2">
    <source>
        <dbReference type="EMBL" id="KAL0429787.1"/>
    </source>
</evidence>
<accession>A0AAW2VKQ1</accession>
<organism evidence="2">
    <name type="scientific">Sesamum radiatum</name>
    <name type="common">Black benniseed</name>
    <dbReference type="NCBI Taxonomy" id="300843"/>
    <lineage>
        <taxon>Eukaryota</taxon>
        <taxon>Viridiplantae</taxon>
        <taxon>Streptophyta</taxon>
        <taxon>Embryophyta</taxon>
        <taxon>Tracheophyta</taxon>
        <taxon>Spermatophyta</taxon>
        <taxon>Magnoliopsida</taxon>
        <taxon>eudicotyledons</taxon>
        <taxon>Gunneridae</taxon>
        <taxon>Pentapetalae</taxon>
        <taxon>asterids</taxon>
        <taxon>lamiids</taxon>
        <taxon>Lamiales</taxon>
        <taxon>Pedaliaceae</taxon>
        <taxon>Sesamum</taxon>
    </lineage>
</organism>
<feature type="compositionally biased region" description="Basic residues" evidence="1">
    <location>
        <begin position="62"/>
        <end position="75"/>
    </location>
</feature>
<dbReference type="PANTHER" id="PTHR33564">
    <property type="entry name" value="TRANSMEMBRANE PROTEIN"/>
    <property type="match status" value="1"/>
</dbReference>
<comment type="caution">
    <text evidence="2">The sequence shown here is derived from an EMBL/GenBank/DDBJ whole genome shotgun (WGS) entry which is preliminary data.</text>
</comment>
<feature type="compositionally biased region" description="Basic and acidic residues" evidence="1">
    <location>
        <begin position="76"/>
        <end position="90"/>
    </location>
</feature>
<evidence type="ECO:0000256" key="1">
    <source>
        <dbReference type="SAM" id="MobiDB-lite"/>
    </source>
</evidence>
<dbReference type="AlphaFoldDB" id="A0AAW2VKQ1"/>
<name>A0AAW2VKQ1_SESRA</name>
<gene>
    <name evidence="2" type="ORF">Sradi_0604700</name>
</gene>
<reference evidence="2" key="1">
    <citation type="submission" date="2020-06" db="EMBL/GenBank/DDBJ databases">
        <authorList>
            <person name="Li T."/>
            <person name="Hu X."/>
            <person name="Zhang T."/>
            <person name="Song X."/>
            <person name="Zhang H."/>
            <person name="Dai N."/>
            <person name="Sheng W."/>
            <person name="Hou X."/>
            <person name="Wei L."/>
        </authorList>
    </citation>
    <scope>NUCLEOTIDE SEQUENCE</scope>
    <source>
        <strain evidence="2">G02</strain>
        <tissue evidence="2">Leaf</tissue>
    </source>
</reference>
<proteinExistence type="predicted"/>
<sequence>MAAAFLTSQALFLATALAVSAGTIILFDLFSVKCFPPPQIPRNQDSLTHQKKLLKSCLSSGSKKRDKSQRKKKRVQFADDVKDSKSNGDRLHRKKHRKSAENDEKSCCRNAVVGVKKMPANRAALYSGILVRDRLRRMEYSVLSESWK</sequence>
<feature type="region of interest" description="Disordered" evidence="1">
    <location>
        <begin position="58"/>
        <end position="105"/>
    </location>
</feature>
<reference evidence="2" key="2">
    <citation type="journal article" date="2024" name="Plant">
        <title>Genomic evolution and insights into agronomic trait innovations of Sesamum species.</title>
        <authorList>
            <person name="Miao H."/>
            <person name="Wang L."/>
            <person name="Qu L."/>
            <person name="Liu H."/>
            <person name="Sun Y."/>
            <person name="Le M."/>
            <person name="Wang Q."/>
            <person name="Wei S."/>
            <person name="Zheng Y."/>
            <person name="Lin W."/>
            <person name="Duan Y."/>
            <person name="Cao H."/>
            <person name="Xiong S."/>
            <person name="Wang X."/>
            <person name="Wei L."/>
            <person name="Li C."/>
            <person name="Ma Q."/>
            <person name="Ju M."/>
            <person name="Zhao R."/>
            <person name="Li G."/>
            <person name="Mu C."/>
            <person name="Tian Q."/>
            <person name="Mei H."/>
            <person name="Zhang T."/>
            <person name="Gao T."/>
            <person name="Zhang H."/>
        </authorList>
    </citation>
    <scope>NUCLEOTIDE SEQUENCE</scope>
    <source>
        <strain evidence="2">G02</strain>
    </source>
</reference>
<protein>
    <submittedName>
        <fullName evidence="2">Uncharacterized protein</fullName>
    </submittedName>
</protein>
<dbReference type="PANTHER" id="PTHR33564:SF15">
    <property type="entry name" value="PROTEIN, PUTATIVE-RELATED"/>
    <property type="match status" value="1"/>
</dbReference>
<dbReference type="EMBL" id="JACGWJ010000003">
    <property type="protein sequence ID" value="KAL0429787.1"/>
    <property type="molecule type" value="Genomic_DNA"/>
</dbReference>